<dbReference type="PANTHER" id="PTHR24567">
    <property type="entry name" value="CRP FAMILY TRANSCRIPTIONAL REGULATORY PROTEIN"/>
    <property type="match status" value="1"/>
</dbReference>
<comment type="caution">
    <text evidence="6">The sequence shown here is derived from an EMBL/GenBank/DDBJ whole genome shotgun (WGS) entry which is preliminary data.</text>
</comment>
<protein>
    <recommendedName>
        <fullName evidence="8">Crp/Fnr family transcriptional regulator</fullName>
    </recommendedName>
</protein>
<dbReference type="Gene3D" id="2.60.120.10">
    <property type="entry name" value="Jelly Rolls"/>
    <property type="match status" value="1"/>
</dbReference>
<evidence type="ECO:0000256" key="1">
    <source>
        <dbReference type="ARBA" id="ARBA00023015"/>
    </source>
</evidence>
<accession>A0A918TV78</accession>
<dbReference type="InterPro" id="IPR050397">
    <property type="entry name" value="Env_Response_Regulators"/>
</dbReference>
<dbReference type="Pfam" id="PF00027">
    <property type="entry name" value="cNMP_binding"/>
    <property type="match status" value="1"/>
</dbReference>
<feature type="domain" description="HTH crp-type" evidence="5">
    <location>
        <begin position="141"/>
        <end position="213"/>
    </location>
</feature>
<dbReference type="Pfam" id="PF13545">
    <property type="entry name" value="HTH_Crp_2"/>
    <property type="match status" value="1"/>
</dbReference>
<keyword evidence="7" id="KW-1185">Reference proteome</keyword>
<dbReference type="PROSITE" id="PS50042">
    <property type="entry name" value="CNMP_BINDING_3"/>
    <property type="match status" value="1"/>
</dbReference>
<dbReference type="InterPro" id="IPR012318">
    <property type="entry name" value="HTH_CRP"/>
</dbReference>
<dbReference type="PROSITE" id="PS51063">
    <property type="entry name" value="HTH_CRP_2"/>
    <property type="match status" value="1"/>
</dbReference>
<evidence type="ECO:0000256" key="3">
    <source>
        <dbReference type="ARBA" id="ARBA00023163"/>
    </source>
</evidence>
<dbReference type="InterPro" id="IPR036388">
    <property type="entry name" value="WH-like_DNA-bd_sf"/>
</dbReference>
<dbReference type="GO" id="GO:0005829">
    <property type="term" value="C:cytosol"/>
    <property type="evidence" value="ECO:0007669"/>
    <property type="project" value="TreeGrafter"/>
</dbReference>
<dbReference type="RefSeq" id="WP_189412860.1">
    <property type="nucleotide sequence ID" value="NZ_BMYJ01000011.1"/>
</dbReference>
<organism evidence="6 7">
    <name type="scientific">Neogemmobacter tilapiae</name>
    <dbReference type="NCBI Taxonomy" id="875041"/>
    <lineage>
        <taxon>Bacteria</taxon>
        <taxon>Pseudomonadati</taxon>
        <taxon>Pseudomonadota</taxon>
        <taxon>Alphaproteobacteria</taxon>
        <taxon>Rhodobacterales</taxon>
        <taxon>Paracoccaceae</taxon>
        <taxon>Neogemmobacter</taxon>
    </lineage>
</organism>
<dbReference type="SUPFAM" id="SSF51206">
    <property type="entry name" value="cAMP-binding domain-like"/>
    <property type="match status" value="1"/>
</dbReference>
<evidence type="ECO:0000256" key="2">
    <source>
        <dbReference type="ARBA" id="ARBA00023125"/>
    </source>
</evidence>
<reference evidence="6" key="2">
    <citation type="submission" date="2020-09" db="EMBL/GenBank/DDBJ databases">
        <authorList>
            <person name="Sun Q."/>
            <person name="Kim S."/>
        </authorList>
    </citation>
    <scope>NUCLEOTIDE SEQUENCE</scope>
    <source>
        <strain evidence="6">KCTC 23310</strain>
    </source>
</reference>
<dbReference type="InterPro" id="IPR018490">
    <property type="entry name" value="cNMP-bd_dom_sf"/>
</dbReference>
<feature type="domain" description="Cyclic nucleotide-binding" evidence="4">
    <location>
        <begin position="26"/>
        <end position="127"/>
    </location>
</feature>
<dbReference type="InterPro" id="IPR014710">
    <property type="entry name" value="RmlC-like_jellyroll"/>
</dbReference>
<evidence type="ECO:0000313" key="6">
    <source>
        <dbReference type="EMBL" id="GHC64733.1"/>
    </source>
</evidence>
<dbReference type="InterPro" id="IPR000595">
    <property type="entry name" value="cNMP-bd_dom"/>
</dbReference>
<evidence type="ECO:0000313" key="7">
    <source>
        <dbReference type="Proteomes" id="UP000638981"/>
    </source>
</evidence>
<dbReference type="InterPro" id="IPR036390">
    <property type="entry name" value="WH_DNA-bd_sf"/>
</dbReference>
<reference evidence="6" key="1">
    <citation type="journal article" date="2014" name="Int. J. Syst. Evol. Microbiol.">
        <title>Complete genome sequence of Corynebacterium casei LMG S-19264T (=DSM 44701T), isolated from a smear-ripened cheese.</title>
        <authorList>
            <consortium name="US DOE Joint Genome Institute (JGI-PGF)"/>
            <person name="Walter F."/>
            <person name="Albersmeier A."/>
            <person name="Kalinowski J."/>
            <person name="Ruckert C."/>
        </authorList>
    </citation>
    <scope>NUCLEOTIDE SEQUENCE</scope>
    <source>
        <strain evidence="6">KCTC 23310</strain>
    </source>
</reference>
<dbReference type="GO" id="GO:0003677">
    <property type="term" value="F:DNA binding"/>
    <property type="evidence" value="ECO:0007669"/>
    <property type="project" value="UniProtKB-KW"/>
</dbReference>
<evidence type="ECO:0008006" key="8">
    <source>
        <dbReference type="Google" id="ProtNLM"/>
    </source>
</evidence>
<evidence type="ECO:0000259" key="4">
    <source>
        <dbReference type="PROSITE" id="PS50042"/>
    </source>
</evidence>
<keyword evidence="1" id="KW-0805">Transcription regulation</keyword>
<sequence>MSFTELSAFPLFQGIDPALLPRRPARRFVAGQQVYQRDDPGGDVFFLGRGQLLAVYLAEDGREIVFGQMQPGSHFGEIAALDGGGRSLAIYARSAAECFVLTGPEFRALLDSQPLVRERMLQHLAAMVRRLTARAWQGSALTVAERVQGHLAALALALGVFRAGGVLEKAPTHAELAASLGVNREAVSRAMSALARSGAISGGRGRIVILQPDLLLSGRG</sequence>
<keyword evidence="3" id="KW-0804">Transcription</keyword>
<dbReference type="EMBL" id="BMYJ01000011">
    <property type="protein sequence ID" value="GHC64733.1"/>
    <property type="molecule type" value="Genomic_DNA"/>
</dbReference>
<dbReference type="SUPFAM" id="SSF46785">
    <property type="entry name" value="Winged helix' DNA-binding domain"/>
    <property type="match status" value="1"/>
</dbReference>
<dbReference type="PANTHER" id="PTHR24567:SF68">
    <property type="entry name" value="DNA-BINDING TRANSCRIPTIONAL DUAL REGULATOR CRP"/>
    <property type="match status" value="1"/>
</dbReference>
<proteinExistence type="predicted"/>
<dbReference type="SMART" id="SM00100">
    <property type="entry name" value="cNMP"/>
    <property type="match status" value="1"/>
</dbReference>
<dbReference type="CDD" id="cd00038">
    <property type="entry name" value="CAP_ED"/>
    <property type="match status" value="1"/>
</dbReference>
<dbReference type="AlphaFoldDB" id="A0A918TV78"/>
<keyword evidence="2" id="KW-0238">DNA-binding</keyword>
<gene>
    <name evidence="6" type="ORF">GCM10007315_31550</name>
</gene>
<name>A0A918TV78_9RHOB</name>
<dbReference type="GO" id="GO:0003700">
    <property type="term" value="F:DNA-binding transcription factor activity"/>
    <property type="evidence" value="ECO:0007669"/>
    <property type="project" value="TreeGrafter"/>
</dbReference>
<dbReference type="Proteomes" id="UP000638981">
    <property type="component" value="Unassembled WGS sequence"/>
</dbReference>
<evidence type="ECO:0000259" key="5">
    <source>
        <dbReference type="PROSITE" id="PS51063"/>
    </source>
</evidence>
<dbReference type="Gene3D" id="1.10.10.10">
    <property type="entry name" value="Winged helix-like DNA-binding domain superfamily/Winged helix DNA-binding domain"/>
    <property type="match status" value="1"/>
</dbReference>
<dbReference type="SMART" id="SM00419">
    <property type="entry name" value="HTH_CRP"/>
    <property type="match status" value="1"/>
</dbReference>